<proteinExistence type="predicted"/>
<reference evidence="1 2" key="1">
    <citation type="submission" date="2019-09" db="EMBL/GenBank/DDBJ databases">
        <title>Taxonomic organization of the family Brucellaceae based on a phylogenomic approach.</title>
        <authorList>
            <person name="Leclercq S."/>
            <person name="Cloeckaert A."/>
            <person name="Zygmunt M.S."/>
        </authorList>
    </citation>
    <scope>NUCLEOTIDE SEQUENCE [LARGE SCALE GENOMIC DNA]</scope>
    <source>
        <strain evidence="1 2">WS1830</strain>
    </source>
</reference>
<accession>A0A6L3YFZ3</accession>
<evidence type="ECO:0000313" key="2">
    <source>
        <dbReference type="Proteomes" id="UP000481643"/>
    </source>
</evidence>
<name>A0A6L3YFZ3_9HYPH</name>
<dbReference type="EMBL" id="WBVX01000024">
    <property type="protein sequence ID" value="KAB2681151.1"/>
    <property type="molecule type" value="Genomic_DNA"/>
</dbReference>
<dbReference type="AlphaFoldDB" id="A0A6L3YFZ3"/>
<sequence length="98" mass="10958">MLNFTDDQLFNCCTAYAEPKWDDFTALELGACRTEFQENGDGFTIGCLQRDEAEFFTVYARDREGLAEAITDIPKFFGGCLVLAELARRSQLPAAITC</sequence>
<dbReference type="Proteomes" id="UP000481643">
    <property type="component" value="Unassembled WGS sequence"/>
</dbReference>
<comment type="caution">
    <text evidence="1">The sequence shown here is derived from an EMBL/GenBank/DDBJ whole genome shotgun (WGS) entry which is preliminary data.</text>
</comment>
<organism evidence="1 2">
    <name type="scientific">Brucella tritici</name>
    <dbReference type="NCBI Taxonomy" id="94626"/>
    <lineage>
        <taxon>Bacteria</taxon>
        <taxon>Pseudomonadati</taxon>
        <taxon>Pseudomonadota</taxon>
        <taxon>Alphaproteobacteria</taxon>
        <taxon>Hyphomicrobiales</taxon>
        <taxon>Brucellaceae</taxon>
        <taxon>Brucella/Ochrobactrum group</taxon>
        <taxon>Brucella</taxon>
    </lineage>
</organism>
<evidence type="ECO:0000313" key="1">
    <source>
        <dbReference type="EMBL" id="KAB2681151.1"/>
    </source>
</evidence>
<dbReference type="RefSeq" id="WP_151610570.1">
    <property type="nucleotide sequence ID" value="NZ_WBVX01000024.1"/>
</dbReference>
<gene>
    <name evidence="1" type="ORF">F9L08_19835</name>
</gene>
<protein>
    <submittedName>
        <fullName evidence="1">Uncharacterized protein</fullName>
    </submittedName>
</protein>